<evidence type="ECO:0000256" key="6">
    <source>
        <dbReference type="PROSITE-ProRule" id="PRU00546"/>
    </source>
</evidence>
<dbReference type="FunFam" id="2.60.260.20:FF:000005">
    <property type="entry name" value="Chaperone protein dnaJ 1, mitochondrial"/>
    <property type="match status" value="1"/>
</dbReference>
<dbReference type="GO" id="GO:0008270">
    <property type="term" value="F:zinc ion binding"/>
    <property type="evidence" value="ECO:0007669"/>
    <property type="project" value="UniProtKB-KW"/>
</dbReference>
<reference evidence="9" key="1">
    <citation type="submission" date="2023-03" db="EMBL/GenBank/DDBJ databases">
        <authorList>
            <person name="Julca I."/>
        </authorList>
    </citation>
    <scope>NUCLEOTIDE SEQUENCE</scope>
</reference>
<feature type="domain" description="CR-type" evidence="8">
    <location>
        <begin position="215"/>
        <end position="293"/>
    </location>
</feature>
<dbReference type="Pfam" id="PF00226">
    <property type="entry name" value="DnaJ"/>
    <property type="match status" value="2"/>
</dbReference>
<dbReference type="SUPFAM" id="SSF57938">
    <property type="entry name" value="DnaJ/Hsp40 cysteine-rich domain"/>
    <property type="match status" value="2"/>
</dbReference>
<dbReference type="PRINTS" id="PR00625">
    <property type="entry name" value="JDOMAIN"/>
</dbReference>
<dbReference type="PROSITE" id="PS51188">
    <property type="entry name" value="ZF_CR"/>
    <property type="match status" value="2"/>
</dbReference>
<protein>
    <submittedName>
        <fullName evidence="9">OLC1v1001612C1</fullName>
    </submittedName>
</protein>
<dbReference type="CDD" id="cd06257">
    <property type="entry name" value="DnaJ"/>
    <property type="match status" value="2"/>
</dbReference>
<dbReference type="InterPro" id="IPR036410">
    <property type="entry name" value="HSP_DnaJ_Cys-rich_dom_sf"/>
</dbReference>
<keyword evidence="1 6" id="KW-0479">Metal-binding</keyword>
<gene>
    <name evidence="9" type="ORF">OLC1_LOCUS12385</name>
</gene>
<feature type="zinc finger region" description="CR-type" evidence="6">
    <location>
        <begin position="215"/>
        <end position="293"/>
    </location>
</feature>
<dbReference type="Gene3D" id="2.60.260.20">
    <property type="entry name" value="Urease metallochaperone UreE, N-terminal domain"/>
    <property type="match status" value="3"/>
</dbReference>
<dbReference type="AlphaFoldDB" id="A0AAV1D5K8"/>
<dbReference type="SMART" id="SM00271">
    <property type="entry name" value="DnaJ"/>
    <property type="match status" value="2"/>
</dbReference>
<dbReference type="InterPro" id="IPR018253">
    <property type="entry name" value="DnaJ_domain_CS"/>
</dbReference>
<dbReference type="PROSITE" id="PS00636">
    <property type="entry name" value="DNAJ_1"/>
    <property type="match status" value="2"/>
</dbReference>
<evidence type="ECO:0000256" key="2">
    <source>
        <dbReference type="ARBA" id="ARBA00022737"/>
    </source>
</evidence>
<organism evidence="9 10">
    <name type="scientific">Oldenlandia corymbosa var. corymbosa</name>
    <dbReference type="NCBI Taxonomy" id="529605"/>
    <lineage>
        <taxon>Eukaryota</taxon>
        <taxon>Viridiplantae</taxon>
        <taxon>Streptophyta</taxon>
        <taxon>Embryophyta</taxon>
        <taxon>Tracheophyta</taxon>
        <taxon>Spermatophyta</taxon>
        <taxon>Magnoliopsida</taxon>
        <taxon>eudicotyledons</taxon>
        <taxon>Gunneridae</taxon>
        <taxon>Pentapetalae</taxon>
        <taxon>asterids</taxon>
        <taxon>lamiids</taxon>
        <taxon>Gentianales</taxon>
        <taxon>Rubiaceae</taxon>
        <taxon>Rubioideae</taxon>
        <taxon>Spermacoceae</taxon>
        <taxon>Hedyotis-Oldenlandia complex</taxon>
        <taxon>Oldenlandia</taxon>
    </lineage>
</organism>
<dbReference type="Pfam" id="PF01556">
    <property type="entry name" value="DnaJ_C"/>
    <property type="match status" value="2"/>
</dbReference>
<keyword evidence="2" id="KW-0677">Repeat</keyword>
<dbReference type="InterPro" id="IPR002939">
    <property type="entry name" value="DnaJ_C"/>
</dbReference>
<dbReference type="CDD" id="cd10719">
    <property type="entry name" value="DnaJ_zf"/>
    <property type="match status" value="1"/>
</dbReference>
<evidence type="ECO:0000313" key="10">
    <source>
        <dbReference type="Proteomes" id="UP001161247"/>
    </source>
</evidence>
<dbReference type="InterPro" id="IPR001623">
    <property type="entry name" value="DnaJ_domain"/>
</dbReference>
<dbReference type="NCBIfam" id="NF008035">
    <property type="entry name" value="PRK10767.1"/>
    <property type="match status" value="1"/>
</dbReference>
<dbReference type="FunFam" id="2.10.230.10:FF:000002">
    <property type="entry name" value="Molecular chaperone DnaJ"/>
    <property type="match status" value="1"/>
</dbReference>
<dbReference type="Gene3D" id="1.10.287.110">
    <property type="entry name" value="DnaJ domain"/>
    <property type="match status" value="2"/>
</dbReference>
<dbReference type="CDD" id="cd10747">
    <property type="entry name" value="DnaJ_C"/>
    <property type="match status" value="2"/>
</dbReference>
<dbReference type="EMBL" id="OX459121">
    <property type="protein sequence ID" value="CAI9103166.1"/>
    <property type="molecule type" value="Genomic_DNA"/>
</dbReference>
<evidence type="ECO:0000259" key="7">
    <source>
        <dbReference type="PROSITE" id="PS50076"/>
    </source>
</evidence>
<feature type="zinc finger region" description="CR-type" evidence="6">
    <location>
        <begin position="594"/>
        <end position="672"/>
    </location>
</feature>
<dbReference type="GO" id="GO:0005524">
    <property type="term" value="F:ATP binding"/>
    <property type="evidence" value="ECO:0007669"/>
    <property type="project" value="InterPro"/>
</dbReference>
<evidence type="ECO:0000256" key="4">
    <source>
        <dbReference type="ARBA" id="ARBA00022833"/>
    </source>
</evidence>
<feature type="domain" description="J" evidence="7">
    <location>
        <begin position="474"/>
        <end position="539"/>
    </location>
</feature>
<keyword evidence="5" id="KW-0143">Chaperone</keyword>
<dbReference type="HAMAP" id="MF_01152">
    <property type="entry name" value="DnaJ"/>
    <property type="match status" value="1"/>
</dbReference>
<dbReference type="Gene3D" id="2.10.230.10">
    <property type="entry name" value="Heat shock protein DnaJ, cysteine-rich domain"/>
    <property type="match status" value="2"/>
</dbReference>
<dbReference type="GO" id="GO:0051082">
    <property type="term" value="F:unfolded protein binding"/>
    <property type="evidence" value="ECO:0007669"/>
    <property type="project" value="InterPro"/>
</dbReference>
<dbReference type="SUPFAM" id="SSF49493">
    <property type="entry name" value="HSP40/DnaJ peptide-binding domain"/>
    <property type="match status" value="3"/>
</dbReference>
<dbReference type="GO" id="GO:0042026">
    <property type="term" value="P:protein refolding"/>
    <property type="evidence" value="ECO:0007669"/>
    <property type="project" value="TreeGrafter"/>
</dbReference>
<evidence type="ECO:0000256" key="1">
    <source>
        <dbReference type="ARBA" id="ARBA00022723"/>
    </source>
</evidence>
<dbReference type="InterPro" id="IPR036869">
    <property type="entry name" value="J_dom_sf"/>
</dbReference>
<evidence type="ECO:0000256" key="5">
    <source>
        <dbReference type="ARBA" id="ARBA00023186"/>
    </source>
</evidence>
<dbReference type="PANTHER" id="PTHR43096:SF52">
    <property type="entry name" value="DNAJ HOMOLOG 1, MITOCHONDRIAL-RELATED"/>
    <property type="match status" value="1"/>
</dbReference>
<evidence type="ECO:0000313" key="9">
    <source>
        <dbReference type="EMBL" id="CAI9103166.1"/>
    </source>
</evidence>
<dbReference type="GO" id="GO:0009408">
    <property type="term" value="P:response to heat"/>
    <property type="evidence" value="ECO:0007669"/>
    <property type="project" value="InterPro"/>
</dbReference>
<evidence type="ECO:0000256" key="3">
    <source>
        <dbReference type="ARBA" id="ARBA00022771"/>
    </source>
</evidence>
<dbReference type="GO" id="GO:0031072">
    <property type="term" value="F:heat shock protein binding"/>
    <property type="evidence" value="ECO:0007669"/>
    <property type="project" value="InterPro"/>
</dbReference>
<dbReference type="Proteomes" id="UP001161247">
    <property type="component" value="Chromosome 4"/>
</dbReference>
<proteinExistence type="inferred from homology"/>
<feature type="domain" description="CR-type" evidence="8">
    <location>
        <begin position="594"/>
        <end position="672"/>
    </location>
</feature>
<feature type="domain" description="J" evidence="7">
    <location>
        <begin position="92"/>
        <end position="157"/>
    </location>
</feature>
<dbReference type="InterPro" id="IPR008971">
    <property type="entry name" value="HSP40/DnaJ_pept-bd"/>
</dbReference>
<sequence>MVRSSGLRLAHRLALRTLSSHLLRDSAAALNGTSLRGACRSFGTGPWNQSAAFHGSTFRKVYHGSEQLRLGSFKVDLGGLRSIHGTAHRSRDYFDVLGVSRNATSSEIKKAYYGLAKSLHPDTNKDDPEAAKKFQEVQEAYEVLKDDTKRAEYLELGHDGYKMRDQNGGAGYNPFQGGGFEDFFKNMDFMHRMRMAGGRDVQESITLSFMEAVQGCSKTLKFMTELPCNTCGGTGVPPGTQPQTCRRCKGAGKINYSSGFVFGSVSCMECQGTGKIVKDFCKSCKGERVVRGSKSVRLDIMPGIDNDDILSVPNAGGADPEGIQPGDLRVTIKVKEDPVFRRQGSDIHVDAALSISQAILGGTIQVPTLTGDVVVKVRPGTQPGQKVVLRRKGIKAKNSYSFGDQYVHFNVAIPTNLTRRQRELIEEFAKEEQGESDNDAAAVYHGSEQLRLGSFKADLGGVRCIHGTAHKSSDYFDTLGVSRNATSSEIKKAYYGLAKSLHPDTNKDDPEAAKKFQEVQEAYEVLKDDTTRAEYLEHGHAGYKMRDQNGGAGFKPSQHGGFEDLLRKSSTDNEFNLVDLMVSITLSFMEAVQGCSKTLKFMTELFCNTCGGTGVPPGTQPQTCKRCEGSGKISRPSGANFYLVSCMECQGTGKIVKEPTTMTSFRCSVPEVQIQQAFSLDLFVTIKVKEDPVFRRQGSDIHVDAALSISLAILGGTIQVPTLTGDVVVKVRPGTQPGQKVDSQKKRNLTRRQCQLIEEFAKEEQGESDNDAAAVATG</sequence>
<dbReference type="SUPFAM" id="SSF46565">
    <property type="entry name" value="Chaperone J-domain"/>
    <property type="match status" value="2"/>
</dbReference>
<accession>A0AAV1D5K8</accession>
<name>A0AAV1D5K8_OLDCO</name>
<keyword evidence="3 6" id="KW-0863">Zinc-finger</keyword>
<dbReference type="Pfam" id="PF00684">
    <property type="entry name" value="DnaJ_CXXCXGXG"/>
    <property type="match status" value="2"/>
</dbReference>
<dbReference type="PROSITE" id="PS50076">
    <property type="entry name" value="DNAJ_2"/>
    <property type="match status" value="2"/>
</dbReference>
<dbReference type="InterPro" id="IPR001305">
    <property type="entry name" value="HSP_DnaJ_Cys-rich_dom"/>
</dbReference>
<dbReference type="GO" id="GO:0005737">
    <property type="term" value="C:cytoplasm"/>
    <property type="evidence" value="ECO:0007669"/>
    <property type="project" value="TreeGrafter"/>
</dbReference>
<keyword evidence="4 6" id="KW-0862">Zinc</keyword>
<keyword evidence="10" id="KW-1185">Reference proteome</keyword>
<evidence type="ECO:0000259" key="8">
    <source>
        <dbReference type="PROSITE" id="PS51188"/>
    </source>
</evidence>
<dbReference type="InterPro" id="IPR012724">
    <property type="entry name" value="DnaJ"/>
</dbReference>
<dbReference type="PANTHER" id="PTHR43096">
    <property type="entry name" value="DNAJ HOMOLOG 1, MITOCHONDRIAL-RELATED"/>
    <property type="match status" value="1"/>
</dbReference>